<feature type="compositionally biased region" description="Low complexity" evidence="5">
    <location>
        <begin position="10"/>
        <end position="19"/>
    </location>
</feature>
<feature type="transmembrane region" description="Helical" evidence="6">
    <location>
        <begin position="169"/>
        <end position="188"/>
    </location>
</feature>
<feature type="transmembrane region" description="Helical" evidence="6">
    <location>
        <begin position="376"/>
        <end position="398"/>
    </location>
</feature>
<feature type="transmembrane region" description="Helical" evidence="6">
    <location>
        <begin position="661"/>
        <end position="683"/>
    </location>
</feature>
<gene>
    <name evidence="7" type="ORF">BRM3_09560</name>
</gene>
<name>A0ABY6FY66_9MICO</name>
<feature type="transmembrane region" description="Helical" evidence="6">
    <location>
        <begin position="547"/>
        <end position="566"/>
    </location>
</feature>
<keyword evidence="4 6" id="KW-0472">Membrane</keyword>
<feature type="transmembrane region" description="Helical" evidence="6">
    <location>
        <begin position="209"/>
        <end position="231"/>
    </location>
</feature>
<accession>A0ABY6FY66</accession>
<dbReference type="RefSeq" id="WP_263593098.1">
    <property type="nucleotide sequence ID" value="NZ_CP107020.1"/>
</dbReference>
<feature type="transmembrane region" description="Helical" evidence="6">
    <location>
        <begin position="264"/>
        <end position="288"/>
    </location>
</feature>
<dbReference type="PANTHER" id="PTHR43077:SF10">
    <property type="entry name" value="TRANSPORT PERMEASE PROTEIN"/>
    <property type="match status" value="1"/>
</dbReference>
<protein>
    <submittedName>
        <fullName evidence="7">ABC transporter permease</fullName>
    </submittedName>
</protein>
<evidence type="ECO:0000256" key="4">
    <source>
        <dbReference type="ARBA" id="ARBA00023136"/>
    </source>
</evidence>
<evidence type="ECO:0000256" key="2">
    <source>
        <dbReference type="ARBA" id="ARBA00022692"/>
    </source>
</evidence>
<feature type="transmembrane region" description="Helical" evidence="6">
    <location>
        <begin position="605"/>
        <end position="630"/>
    </location>
</feature>
<evidence type="ECO:0000256" key="1">
    <source>
        <dbReference type="ARBA" id="ARBA00004141"/>
    </source>
</evidence>
<feature type="transmembrane region" description="Helical" evidence="6">
    <location>
        <begin position="578"/>
        <end position="598"/>
    </location>
</feature>
<feature type="transmembrane region" description="Helical" evidence="6">
    <location>
        <begin position="515"/>
        <end position="535"/>
    </location>
</feature>
<evidence type="ECO:0000313" key="7">
    <source>
        <dbReference type="EMBL" id="UYG15884.1"/>
    </source>
</evidence>
<evidence type="ECO:0000313" key="8">
    <source>
        <dbReference type="Proteomes" id="UP001164305"/>
    </source>
</evidence>
<dbReference type="InterPro" id="IPR051328">
    <property type="entry name" value="T7SS_ABC-Transporter"/>
</dbReference>
<keyword evidence="3 6" id="KW-1133">Transmembrane helix</keyword>
<evidence type="ECO:0000256" key="3">
    <source>
        <dbReference type="ARBA" id="ARBA00022989"/>
    </source>
</evidence>
<feature type="transmembrane region" description="Helical" evidence="6">
    <location>
        <begin position="39"/>
        <end position="60"/>
    </location>
</feature>
<dbReference type="EMBL" id="CP107020">
    <property type="protein sequence ID" value="UYG15884.1"/>
    <property type="molecule type" value="Genomic_DNA"/>
</dbReference>
<keyword evidence="8" id="KW-1185">Reference proteome</keyword>
<dbReference type="Proteomes" id="UP001164305">
    <property type="component" value="Chromosome"/>
</dbReference>
<evidence type="ECO:0000256" key="5">
    <source>
        <dbReference type="SAM" id="MobiDB-lite"/>
    </source>
</evidence>
<organism evidence="7 8">
    <name type="scientific">Brachybacterium huguangmaarense</name>
    <dbReference type="NCBI Taxonomy" id="1652028"/>
    <lineage>
        <taxon>Bacteria</taxon>
        <taxon>Bacillati</taxon>
        <taxon>Actinomycetota</taxon>
        <taxon>Actinomycetes</taxon>
        <taxon>Micrococcales</taxon>
        <taxon>Dermabacteraceae</taxon>
        <taxon>Brachybacterium</taxon>
    </lineage>
</organism>
<feature type="region of interest" description="Disordered" evidence="5">
    <location>
        <begin position="1"/>
        <end position="29"/>
    </location>
</feature>
<feature type="transmembrane region" description="Helical" evidence="6">
    <location>
        <begin position="237"/>
        <end position="257"/>
    </location>
</feature>
<comment type="subcellular location">
    <subcellularLocation>
        <location evidence="1">Membrane</location>
        <topology evidence="1">Multi-pass membrane protein</topology>
    </subcellularLocation>
</comment>
<evidence type="ECO:0000256" key="6">
    <source>
        <dbReference type="SAM" id="Phobius"/>
    </source>
</evidence>
<reference evidence="7" key="1">
    <citation type="submission" date="2022-10" db="EMBL/GenBank/DDBJ databases">
        <title>Whole-Genome Sequencing of Brachybacterium huguangmaarense BRM-3, Isolated from Betula schmidtii.</title>
        <authorList>
            <person name="Haam D."/>
        </authorList>
    </citation>
    <scope>NUCLEOTIDE SEQUENCE</scope>
    <source>
        <strain evidence="7">BRM-3</strain>
    </source>
</reference>
<feature type="transmembrane region" description="Helical" evidence="6">
    <location>
        <begin position="325"/>
        <end position="345"/>
    </location>
</feature>
<keyword evidence="2 6" id="KW-0812">Transmembrane</keyword>
<sequence length="706" mass="74027">MTQTAPQQTEAPADGAAPGPDVPDDEAAKRARAETIGRYVAMFVMPLLMIGMMIWGYLYAMHAPTPHHMPIAVAGQSASDVAAALGSADGDAVDAEVVGSADDARQRVLDRDVAGALVVDGTDATLYTASSAGASQATVVAQLVEPFAAGSGMTVDAQDLAPLPANDPAGLGAMFMATALVMAGYLPLSITLSNAPQLLLRKQRAIPLLVGWAALIALLVWIVTGPILGVVTSEHAWAVLGIAWLGVFAIGSVQLFFTRVFGPMAVLAAMLLLMVLGVPSSNMSISIYTAPRFYTVLHSFLPTPAIGESLRSVLYFDGKGAGPHLLVLVIGAVAGLALTFVYDAVKRHRGTHPTSVVLTMPSLHGGPRPASRFWRYATLLFFPLAMVTLMISAMLGAMHSPTPRDMPVTVVGANQEQARQTAASLEKAMPGMFDLSVSVTEVEARDRVADRDIAGAFVLPSAEHPQATVITNQAAGTSTAQTIDRAFTQIAQAQQLDVATDDVAPLPSHDTMGTVSMYVEMGWLMAGFMIIVVGANAAPASRPLPKLLPIVDGYAVFMSAVIWLIAGPITGAVEGHGWQLFGTGAIAIFCVAMFATVLERLLGMLAILPIVGILMFLGIPSSGGALSIYMEPVLFRGLHEVLPMAAGVEAVRSILYFGSDTLGPCILTSAAWGAVSLVVVAIIDRFKPVRTVTERHVVTIRGRHAA</sequence>
<proteinExistence type="predicted"/>
<dbReference type="PANTHER" id="PTHR43077">
    <property type="entry name" value="TRANSPORT PERMEASE YVFS-RELATED"/>
    <property type="match status" value="1"/>
</dbReference>